<dbReference type="RefSeq" id="WP_144266359.1">
    <property type="nucleotide sequence ID" value="NZ_FZOQ01000026.1"/>
</dbReference>
<dbReference type="InterPro" id="IPR035986">
    <property type="entry name" value="PKD_dom_sf"/>
</dbReference>
<dbReference type="Pfam" id="PF19408">
    <property type="entry name" value="PKD_6"/>
    <property type="match status" value="1"/>
</dbReference>
<protein>
    <recommendedName>
        <fullName evidence="1">PKD domain-containing protein</fullName>
    </recommendedName>
</protein>
<proteinExistence type="predicted"/>
<feature type="non-terminal residue" evidence="2">
    <location>
        <position position="1996"/>
    </location>
</feature>
<dbReference type="OrthoDB" id="842906at2"/>
<name>A0A239K7L6_9BACT</name>
<keyword evidence="3" id="KW-1185">Reference proteome</keyword>
<evidence type="ECO:0000313" key="3">
    <source>
        <dbReference type="Proteomes" id="UP000198432"/>
    </source>
</evidence>
<dbReference type="EMBL" id="FZOQ01000026">
    <property type="protein sequence ID" value="SNT13633.1"/>
    <property type="molecule type" value="Genomic_DNA"/>
</dbReference>
<gene>
    <name evidence="2" type="ORF">SAMN06296052_12653</name>
</gene>
<dbReference type="InterPro" id="IPR000601">
    <property type="entry name" value="PKD_dom"/>
</dbReference>
<dbReference type="InterPro" id="IPR013783">
    <property type="entry name" value="Ig-like_fold"/>
</dbReference>
<dbReference type="SMART" id="SM00089">
    <property type="entry name" value="PKD"/>
    <property type="match status" value="3"/>
</dbReference>
<feature type="domain" description="PKD" evidence="1">
    <location>
        <begin position="1665"/>
        <end position="1742"/>
    </location>
</feature>
<dbReference type="InterPro" id="IPR045829">
    <property type="entry name" value="PKD_6"/>
</dbReference>
<organism evidence="2 3">
    <name type="scientific">Pontibacter ummariensis</name>
    <dbReference type="NCBI Taxonomy" id="1610492"/>
    <lineage>
        <taxon>Bacteria</taxon>
        <taxon>Pseudomonadati</taxon>
        <taxon>Bacteroidota</taxon>
        <taxon>Cytophagia</taxon>
        <taxon>Cytophagales</taxon>
        <taxon>Hymenobacteraceae</taxon>
        <taxon>Pontibacter</taxon>
    </lineage>
</organism>
<reference evidence="3" key="1">
    <citation type="submission" date="2017-06" db="EMBL/GenBank/DDBJ databases">
        <authorList>
            <person name="Varghese N."/>
            <person name="Submissions S."/>
        </authorList>
    </citation>
    <scope>NUCLEOTIDE SEQUENCE [LARGE SCALE GENOMIC DNA]</scope>
    <source>
        <strain evidence="3">NKM1</strain>
    </source>
</reference>
<dbReference type="Proteomes" id="UP000198432">
    <property type="component" value="Unassembled WGS sequence"/>
</dbReference>
<dbReference type="Gene3D" id="2.60.40.10">
    <property type="entry name" value="Immunoglobulins"/>
    <property type="match status" value="3"/>
</dbReference>
<evidence type="ECO:0000259" key="1">
    <source>
        <dbReference type="PROSITE" id="PS50093"/>
    </source>
</evidence>
<dbReference type="InterPro" id="IPR022409">
    <property type="entry name" value="PKD/Chitinase_dom"/>
</dbReference>
<sequence>MKRSFNHLTAKLVNAKQYLIGAATLLMLLGAALYLRAAVSSITPVSITAPADQAADQPGATFFDVGDIVMQEVEGGGFGSGTYTLVLKTSGNWKFNPNSATAVTLNSSSGGDVPSGLKPVISTDGETITFTLENVRAGNSLETVTITGVQVQPVLGNVALPAAGTVYIEGNSNIVGFGSNTTVANLTMTNGAVTSLHFSTAPTSALTNGVFNPQPEVTLQDKFGNTVKTGPTATASVSLSIGTNPPGNGVLKGVTTVSAVNGIAAFAGLSIDRAGQGYTLVATSPGITSATSSLFNIINREPGITSLSQTCSSVGDDAFSLTINGSEFASGAIVRVTNSAGVQTEIAPSSITETALQVPVASSVFTASGSYTIHVINRAADQADVVSNGVDFTVYPVLKQGDIAGETNPCGGTTATYTAPAGFASYDWSVPTGVGTIVAGQGTRSVDVTYSAAFAGASTLSLSATNECSKASSTTLSLTVKGKPVITLSSNTSICLGASTALSANGADSYMWSPSTGLTSTSGATVTANPTSTTTYTVTGTTNGCQSEPKTVTVTVNQQPAVAASAPTSAKCVGANSTTTFELVGEATNGSPTWSFVSGTGTATVSGFSSPNTGNTQVTVIGTGTVTVMLTSSSGVAGCTSATKELTLTVNPLPAATVTAGAATTFCQGGSVVLSAPEGSYSYQWFNGTTAIASTDGGTARQYTASTSGSYTVRVTNTQTSCTATTAMATPVTVLPQPTAAIAEGVRELCIGADNRTTFTVTGDYSGGTPRWLASSNFAVQSSSYSNGIATATVVATGTGSGTVTLETFNTAAACSTASNSVTLKVNPLPVATITANGVTSFCAGGTVRLTAGGGTSWLWSNGAETQSIDVNASGTFTVQVTDANKCTSLPSDPVQVTVTPAITGNSLTSGDQLICSGTAASQISGPAAGGGTGSFTYEWESRTSETAAYTKVANSTNSTSYSPGVLTATGSTATIWYRRKAISGNCVSYTDPVKVTVTPVITNSISGTQEYCHNAPASALGGAVSGGNGSYTYKWQSSPNGTDTWTTIPNAGNASFAPPTSTVGTVYYRRLVTSGGCADKPSNALPVTVNSVISGNSIAGTQTVCSGVTLAPLGQTLNTAVSGGATPYSYQWQVSTDNSNWDNIPTNGNAASYTPPVQTVTSPTIKYYRRVVNGGGCSNTSGTVSVTINPLPDASFSGVMNGQILYTEAIYAGHTEPGKVTLTPTGTTGGTFSIVNPANTSGLSGNVLNLCAALGTATEKTITIKYAVTSPNNCTATEEKTITIKKSVYIAVIEADPFPLCQGQLTYYTARVYRDPVIVFPYKEDPTTITGDNPTVTYNPAYNPYLPAWATDVHKQAPHKYFQPRVISGAEINTSANPELVFSYQWKSDGTSVSNNSKTISNARQSNVNYISAEITWVQSICGSPTTLKINSLSNPFYLADLGGVQISVTASPTVICAGGSTVFKAVGAGLNWLQGDAAFTWMLTRGNNTYTIKTVQGTNSNLELTSNEIKAALATQGVTPSDLQDRDQVYVNLKELVKGQSKCLGSDLSNSVEIRVTPLPTLMTVTGGGEYCAVTGATGVPVGLSGSQTGVSYQLVRTVSETATNVGNPITGTGSAISFGNQTIAGAYTVQATTISNSTSNPPVAACPRTMTGSAVVKTNPLPAVSVNSPATCAGVPVEVKATVSNGTAPFSYNWTVPDGVSKPANTVFAFQTLVAGTYSVVVTDSKGCSSASGSGTVTVNPLPTVEVNSPAVCAGSIAKVTAEAKGGAGSYSYTWTVPDGWSGSLPTSASFDTTVPGTYTVKVTDSKNCSSSAAATSTVTINQILNTTGIIQAKNENGAITASNPIKIGGTVTFTAALDISQAAASNANYTWYTRSNGALEWTQYPTDLRTEFITISPVPAEPFDVRVDVKPNNDGVNCYSNLTMTTVKITPLPVELIYLNASRQGNNVVLDWATASEEGNAGFEVQVSEDGFNFRKLAFVETRNGNSSLKQV</sequence>
<dbReference type="PROSITE" id="PS50093">
    <property type="entry name" value="PKD"/>
    <property type="match status" value="2"/>
</dbReference>
<feature type="domain" description="PKD" evidence="1">
    <location>
        <begin position="1762"/>
        <end position="1831"/>
    </location>
</feature>
<evidence type="ECO:0000313" key="2">
    <source>
        <dbReference type="EMBL" id="SNT13633.1"/>
    </source>
</evidence>
<dbReference type="SUPFAM" id="SSF49299">
    <property type="entry name" value="PKD domain"/>
    <property type="match status" value="2"/>
</dbReference>
<accession>A0A239K7L6</accession>